<evidence type="ECO:0000256" key="4">
    <source>
        <dbReference type="ARBA" id="ARBA00023002"/>
    </source>
</evidence>
<sequence length="465" mass="53038">MTLDLSPDSGARDAGPPVPVPAVGLAERLRGGVSFRRDQLGFLQWAARTHGDIVRFRLFGIPMIMLNHPDHIYRVLVEQRTKYDKDALLYRLVRPVLRDGLIGNPGGELWQRQRRLMQPSFRPVIVAKFAENMTDETTAMLERWERQYAPGAVVNVHEEFGELALRIVNRSLFSARVGRAARDFAEAFTEANALLGRFFKFPFPPLTVPTPAHRRLRRAIDRMDAFVASFVQRRTADPGDEVDLLTLLMNAVDEDGDGRGMEPEQLHHEVLNLVVGAYETTTNALSWIFYLLAAHPEVERKLHEEADAVLGGRVPRFEDMARTPYARSVVEETLRLYSPAWQFMRRARTEDRIGGFHIPARSNIYLNSYVLHRHPQLWDDPESFDPGRFSPERSAGRPRHAYMPFGGGERICIGQHFALTELHLVLLTLVRRHRFRLPPGQPPVRPQPLITLHPEGGVPLEVHPR</sequence>
<keyword evidence="10" id="KW-1185">Reference proteome</keyword>
<accession>A0A3M8F2L8</accession>
<comment type="caution">
    <text evidence="9">The sequence shown here is derived from an EMBL/GenBank/DDBJ whole genome shotgun (WGS) entry which is preliminary data.</text>
</comment>
<evidence type="ECO:0000256" key="7">
    <source>
        <dbReference type="PIRSR" id="PIRSR602401-1"/>
    </source>
</evidence>
<dbReference type="CDD" id="cd20620">
    <property type="entry name" value="CYP132-like"/>
    <property type="match status" value="1"/>
</dbReference>
<dbReference type="SUPFAM" id="SSF48264">
    <property type="entry name" value="Cytochrome P450"/>
    <property type="match status" value="1"/>
</dbReference>
<proteinExistence type="inferred from homology"/>
<organism evidence="9 10">
    <name type="scientific">Streptomyces xinghaiensis</name>
    <dbReference type="NCBI Taxonomy" id="1038928"/>
    <lineage>
        <taxon>Bacteria</taxon>
        <taxon>Bacillati</taxon>
        <taxon>Actinomycetota</taxon>
        <taxon>Actinomycetes</taxon>
        <taxon>Kitasatosporales</taxon>
        <taxon>Streptomycetaceae</taxon>
        <taxon>Streptomyces</taxon>
    </lineage>
</organism>
<dbReference type="Gene3D" id="1.10.630.10">
    <property type="entry name" value="Cytochrome P450"/>
    <property type="match status" value="1"/>
</dbReference>
<keyword evidence="6 8" id="KW-0503">Monooxygenase</keyword>
<dbReference type="AlphaFoldDB" id="A0A3M8F2L8"/>
<dbReference type="InterPro" id="IPR050196">
    <property type="entry name" value="Cytochrome_P450_Monoox"/>
</dbReference>
<dbReference type="InterPro" id="IPR036396">
    <property type="entry name" value="Cyt_P450_sf"/>
</dbReference>
<dbReference type="PANTHER" id="PTHR24291:SF50">
    <property type="entry name" value="BIFUNCTIONAL ALBAFLAVENONE MONOOXYGENASE_TERPENE SYNTHASE"/>
    <property type="match status" value="1"/>
</dbReference>
<evidence type="ECO:0000256" key="2">
    <source>
        <dbReference type="ARBA" id="ARBA00022617"/>
    </source>
</evidence>
<evidence type="ECO:0000256" key="8">
    <source>
        <dbReference type="RuleBase" id="RU000461"/>
    </source>
</evidence>
<dbReference type="Proteomes" id="UP000028058">
    <property type="component" value="Unassembled WGS sequence"/>
</dbReference>
<gene>
    <name evidence="9" type="ORF">SFRA_023380</name>
</gene>
<comment type="similarity">
    <text evidence="1 8">Belongs to the cytochrome P450 family.</text>
</comment>
<dbReference type="InterPro" id="IPR002401">
    <property type="entry name" value="Cyt_P450_E_grp-I"/>
</dbReference>
<keyword evidence="5 7" id="KW-0408">Iron</keyword>
<dbReference type="GO" id="GO:0016705">
    <property type="term" value="F:oxidoreductase activity, acting on paired donors, with incorporation or reduction of molecular oxygen"/>
    <property type="evidence" value="ECO:0007669"/>
    <property type="project" value="InterPro"/>
</dbReference>
<dbReference type="InterPro" id="IPR001128">
    <property type="entry name" value="Cyt_P450"/>
</dbReference>
<reference evidence="9 10" key="1">
    <citation type="journal article" date="2014" name="Genome Announc.">
        <title>Draft Genome Sequence of Streptomyces fradiae ATCC 19609, a Strain Highly Sensitive to Antibiotics.</title>
        <authorList>
            <person name="Bekker O.B."/>
            <person name="Klimina K.M."/>
            <person name="Vatlin A.A."/>
            <person name="Zakharevich N.V."/>
            <person name="Kasianov A.S."/>
            <person name="Danilenko V.N."/>
        </authorList>
    </citation>
    <scope>NUCLEOTIDE SEQUENCE [LARGE SCALE GENOMIC DNA]</scope>
    <source>
        <strain evidence="9 10">ATCC 19609</strain>
    </source>
</reference>
<dbReference type="PRINTS" id="PR00463">
    <property type="entry name" value="EP450I"/>
</dbReference>
<keyword evidence="3 7" id="KW-0479">Metal-binding</keyword>
<dbReference type="Pfam" id="PF00067">
    <property type="entry name" value="p450"/>
    <property type="match status" value="1"/>
</dbReference>
<name>A0A3M8F2L8_9ACTN</name>
<protein>
    <submittedName>
        <fullName evidence="9">Cytochrome P450</fullName>
    </submittedName>
</protein>
<dbReference type="GO" id="GO:0005506">
    <property type="term" value="F:iron ion binding"/>
    <property type="evidence" value="ECO:0007669"/>
    <property type="project" value="InterPro"/>
</dbReference>
<dbReference type="GO" id="GO:0004497">
    <property type="term" value="F:monooxygenase activity"/>
    <property type="evidence" value="ECO:0007669"/>
    <property type="project" value="UniProtKB-KW"/>
</dbReference>
<evidence type="ECO:0000256" key="5">
    <source>
        <dbReference type="ARBA" id="ARBA00023004"/>
    </source>
</evidence>
<evidence type="ECO:0000313" key="9">
    <source>
        <dbReference type="EMBL" id="RKM92855.1"/>
    </source>
</evidence>
<dbReference type="RefSeq" id="WP_050363728.1">
    <property type="nucleotide sequence ID" value="NZ_CP134822.1"/>
</dbReference>
<evidence type="ECO:0000313" key="10">
    <source>
        <dbReference type="Proteomes" id="UP000028058"/>
    </source>
</evidence>
<evidence type="ECO:0000256" key="1">
    <source>
        <dbReference type="ARBA" id="ARBA00010617"/>
    </source>
</evidence>
<dbReference type="EMBL" id="JNAD02000012">
    <property type="protein sequence ID" value="RKM92855.1"/>
    <property type="molecule type" value="Genomic_DNA"/>
</dbReference>
<dbReference type="PRINTS" id="PR00385">
    <property type="entry name" value="P450"/>
</dbReference>
<dbReference type="InterPro" id="IPR017972">
    <property type="entry name" value="Cyt_P450_CS"/>
</dbReference>
<dbReference type="PROSITE" id="PS00086">
    <property type="entry name" value="CYTOCHROME_P450"/>
    <property type="match status" value="1"/>
</dbReference>
<feature type="binding site" description="axial binding residue" evidence="7">
    <location>
        <position position="412"/>
    </location>
    <ligand>
        <name>heme</name>
        <dbReference type="ChEBI" id="CHEBI:30413"/>
    </ligand>
    <ligandPart>
        <name>Fe</name>
        <dbReference type="ChEBI" id="CHEBI:18248"/>
    </ligandPart>
</feature>
<keyword evidence="4 8" id="KW-0560">Oxidoreductase</keyword>
<evidence type="ECO:0000256" key="6">
    <source>
        <dbReference type="ARBA" id="ARBA00023033"/>
    </source>
</evidence>
<dbReference type="GO" id="GO:0020037">
    <property type="term" value="F:heme binding"/>
    <property type="evidence" value="ECO:0007669"/>
    <property type="project" value="InterPro"/>
</dbReference>
<dbReference type="PANTHER" id="PTHR24291">
    <property type="entry name" value="CYTOCHROME P450 FAMILY 4"/>
    <property type="match status" value="1"/>
</dbReference>
<dbReference type="OrthoDB" id="4746309at2"/>
<keyword evidence="2 7" id="KW-0349">Heme</keyword>
<evidence type="ECO:0000256" key="3">
    <source>
        <dbReference type="ARBA" id="ARBA00022723"/>
    </source>
</evidence>
<comment type="cofactor">
    <cofactor evidence="7">
        <name>heme</name>
        <dbReference type="ChEBI" id="CHEBI:30413"/>
    </cofactor>
</comment>